<dbReference type="RefSeq" id="WP_187551881.1">
    <property type="nucleotide sequence ID" value="NZ_CP060719.1"/>
</dbReference>
<feature type="transmembrane region" description="Helical" evidence="1">
    <location>
        <begin position="6"/>
        <end position="29"/>
    </location>
</feature>
<keyword evidence="1" id="KW-1133">Transmembrane helix</keyword>
<keyword evidence="1" id="KW-0472">Membrane</keyword>
<dbReference type="KEGG" id="tcn:H9L16_11820"/>
<dbReference type="Proteomes" id="UP000515804">
    <property type="component" value="Chromosome"/>
</dbReference>
<evidence type="ECO:0000313" key="3">
    <source>
        <dbReference type="Proteomes" id="UP000515804"/>
    </source>
</evidence>
<evidence type="ECO:0000313" key="2">
    <source>
        <dbReference type="EMBL" id="QNN69358.1"/>
    </source>
</evidence>
<organism evidence="2 3">
    <name type="scientific">Thermomonas carbonis</name>
    <dbReference type="NCBI Taxonomy" id="1463158"/>
    <lineage>
        <taxon>Bacteria</taxon>
        <taxon>Pseudomonadati</taxon>
        <taxon>Pseudomonadota</taxon>
        <taxon>Gammaproteobacteria</taxon>
        <taxon>Lysobacterales</taxon>
        <taxon>Lysobacteraceae</taxon>
        <taxon>Thermomonas</taxon>
    </lineage>
</organism>
<keyword evidence="3" id="KW-1185">Reference proteome</keyword>
<reference evidence="2 3" key="1">
    <citation type="submission" date="2020-08" db="EMBL/GenBank/DDBJ databases">
        <title>Genome sequence of Thermomonas carbonis KCTC 42013T.</title>
        <authorList>
            <person name="Hyun D.-W."/>
            <person name="Bae J.-W."/>
        </authorList>
    </citation>
    <scope>NUCLEOTIDE SEQUENCE [LARGE SCALE GENOMIC DNA]</scope>
    <source>
        <strain evidence="2 3">KCTC 42013</strain>
    </source>
</reference>
<sequence>MKQLLISVLGAIITIALIAATVFGFMLYAERQYMKDMQSSAPVHDPCKTAPAGLAIDRHNLVPDVDQVAIFGVAHNSSNLEWRDAVISATIGKPGSQVNECETRLIGPIPAGAKRPFLIQCSKTEITQESAVIEYQVKISEACESAG</sequence>
<proteinExistence type="predicted"/>
<gene>
    <name evidence="2" type="ORF">H9L16_11820</name>
</gene>
<keyword evidence="1" id="KW-0812">Transmembrane</keyword>
<dbReference type="AlphaFoldDB" id="A0A7G9SND3"/>
<name>A0A7G9SND3_9GAMM</name>
<evidence type="ECO:0000256" key="1">
    <source>
        <dbReference type="SAM" id="Phobius"/>
    </source>
</evidence>
<dbReference type="EMBL" id="CP060719">
    <property type="protein sequence ID" value="QNN69358.1"/>
    <property type="molecule type" value="Genomic_DNA"/>
</dbReference>
<accession>A0A7G9SND3</accession>
<protein>
    <submittedName>
        <fullName evidence="2">Uncharacterized protein</fullName>
    </submittedName>
</protein>